<dbReference type="AlphaFoldDB" id="A0A080MCA6"/>
<dbReference type="EMBL" id="JDST02000010">
    <property type="protein sequence ID" value="KFB78075.1"/>
    <property type="molecule type" value="Genomic_DNA"/>
</dbReference>
<feature type="region of interest" description="Disordered" evidence="1">
    <location>
        <begin position="1"/>
        <end position="46"/>
    </location>
</feature>
<evidence type="ECO:0000313" key="3">
    <source>
        <dbReference type="Proteomes" id="UP000021315"/>
    </source>
</evidence>
<gene>
    <name evidence="2" type="ORF">AW06_000578</name>
</gene>
<sequence>MSYYPGKSQFAKAVQDSPLRNPLDQSPAGDRRHRRKVQRKFSLEAT</sequence>
<name>A0A080MCA6_9PROT</name>
<accession>A0A080MCA6</accession>
<evidence type="ECO:0000256" key="1">
    <source>
        <dbReference type="SAM" id="MobiDB-lite"/>
    </source>
</evidence>
<protein>
    <submittedName>
        <fullName evidence="2">Uncharacterized protein</fullName>
    </submittedName>
</protein>
<dbReference type="STRING" id="1453999.AW06_000578"/>
<organism evidence="2 3">
    <name type="scientific">Candidatus Accumulibacter cognatus</name>
    <dbReference type="NCBI Taxonomy" id="2954383"/>
    <lineage>
        <taxon>Bacteria</taxon>
        <taxon>Pseudomonadati</taxon>
        <taxon>Pseudomonadota</taxon>
        <taxon>Betaproteobacteria</taxon>
        <taxon>Candidatus Accumulibacter</taxon>
    </lineage>
</organism>
<keyword evidence="3" id="KW-1185">Reference proteome</keyword>
<proteinExistence type="predicted"/>
<evidence type="ECO:0000313" key="2">
    <source>
        <dbReference type="EMBL" id="KFB78075.1"/>
    </source>
</evidence>
<comment type="caution">
    <text evidence="2">The sequence shown here is derived from an EMBL/GenBank/DDBJ whole genome shotgun (WGS) entry which is preliminary data.</text>
</comment>
<reference evidence="2" key="1">
    <citation type="submission" date="2014-02" db="EMBL/GenBank/DDBJ databases">
        <title>Expanding our view of genomic diversity in Candidatus Accumulibacter clades.</title>
        <authorList>
            <person name="Skennerton C.T."/>
            <person name="Barr J.J."/>
            <person name="Slater F.R."/>
            <person name="Bond P.L."/>
            <person name="Tyson G.W."/>
        </authorList>
    </citation>
    <scope>NUCLEOTIDE SEQUENCE [LARGE SCALE GENOMIC DNA]</scope>
</reference>
<dbReference type="Proteomes" id="UP000021315">
    <property type="component" value="Unassembled WGS sequence"/>
</dbReference>